<keyword evidence="12 17" id="KW-0456">Lyase</keyword>
<accession>A0A443S9U8</accession>
<comment type="subcellular location">
    <subcellularLocation>
        <location evidence="2">Endoplasmic reticulum membrane</location>
        <topology evidence="2">Single-pass membrane protein</topology>
    </subcellularLocation>
</comment>
<evidence type="ECO:0000256" key="13">
    <source>
        <dbReference type="ARBA" id="ARBA00038302"/>
    </source>
</evidence>
<dbReference type="EMBL" id="NCKV01005088">
    <property type="protein sequence ID" value="RWS24287.1"/>
    <property type="molecule type" value="Genomic_DNA"/>
</dbReference>
<evidence type="ECO:0000256" key="16">
    <source>
        <dbReference type="PIRSR" id="PIRSR602129-50"/>
    </source>
</evidence>
<evidence type="ECO:0000256" key="15">
    <source>
        <dbReference type="ARBA" id="ARBA00042568"/>
    </source>
</evidence>
<organism evidence="18 19">
    <name type="scientific">Leptotrombidium deliense</name>
    <dbReference type="NCBI Taxonomy" id="299467"/>
    <lineage>
        <taxon>Eukaryota</taxon>
        <taxon>Metazoa</taxon>
        <taxon>Ecdysozoa</taxon>
        <taxon>Arthropoda</taxon>
        <taxon>Chelicerata</taxon>
        <taxon>Arachnida</taxon>
        <taxon>Acari</taxon>
        <taxon>Acariformes</taxon>
        <taxon>Trombidiformes</taxon>
        <taxon>Prostigmata</taxon>
        <taxon>Anystina</taxon>
        <taxon>Parasitengona</taxon>
        <taxon>Trombiculoidea</taxon>
        <taxon>Trombiculidae</taxon>
        <taxon>Leptotrombidium</taxon>
    </lineage>
</organism>
<evidence type="ECO:0000256" key="6">
    <source>
        <dbReference type="ARBA" id="ARBA00022824"/>
    </source>
</evidence>
<evidence type="ECO:0000256" key="8">
    <source>
        <dbReference type="ARBA" id="ARBA00022919"/>
    </source>
</evidence>
<dbReference type="PANTHER" id="PTHR42735">
    <property type="match status" value="1"/>
</dbReference>
<keyword evidence="8" id="KW-0746">Sphingolipid metabolism</keyword>
<keyword evidence="11" id="KW-0472">Membrane</keyword>
<evidence type="ECO:0000256" key="1">
    <source>
        <dbReference type="ARBA" id="ARBA00001933"/>
    </source>
</evidence>
<dbReference type="AlphaFoldDB" id="A0A443S9U8"/>
<dbReference type="STRING" id="299467.A0A443S9U8"/>
<keyword evidence="6" id="KW-0256">Endoplasmic reticulum</keyword>
<comment type="pathway">
    <text evidence="4">Sphingolipid metabolism.</text>
</comment>
<dbReference type="Gene3D" id="3.90.1150.10">
    <property type="entry name" value="Aspartate Aminotransferase, domain 1"/>
    <property type="match status" value="1"/>
</dbReference>
<evidence type="ECO:0000313" key="19">
    <source>
        <dbReference type="Proteomes" id="UP000288716"/>
    </source>
</evidence>
<dbReference type="InterPro" id="IPR002129">
    <property type="entry name" value="PyrdxlP-dep_de-COase"/>
</dbReference>
<dbReference type="GO" id="GO:0030170">
    <property type="term" value="F:pyridoxal phosphate binding"/>
    <property type="evidence" value="ECO:0007669"/>
    <property type="project" value="InterPro"/>
</dbReference>
<evidence type="ECO:0000313" key="18">
    <source>
        <dbReference type="EMBL" id="RWS24287.1"/>
    </source>
</evidence>
<evidence type="ECO:0000256" key="17">
    <source>
        <dbReference type="RuleBase" id="RU000382"/>
    </source>
</evidence>
<dbReference type="SUPFAM" id="SSF53383">
    <property type="entry name" value="PLP-dependent transferases"/>
    <property type="match status" value="1"/>
</dbReference>
<evidence type="ECO:0000256" key="5">
    <source>
        <dbReference type="ARBA" id="ARBA00022692"/>
    </source>
</evidence>
<proteinExistence type="inferred from homology"/>
<dbReference type="EC" id="4.1.2.27" evidence="14"/>
<dbReference type="PANTHER" id="PTHR42735:SF6">
    <property type="entry name" value="SPHINGOSINE-1-PHOSPHATE LYASE 1"/>
    <property type="match status" value="1"/>
</dbReference>
<dbReference type="GO" id="GO:0008117">
    <property type="term" value="F:sphinganine-1-phosphate aldolase activity"/>
    <property type="evidence" value="ECO:0007669"/>
    <property type="project" value="UniProtKB-EC"/>
</dbReference>
<comment type="similarity">
    <text evidence="13">Belongs to the group II decarboxylase family. Sphingosine-1-phosphate lyase subfamily.</text>
</comment>
<evidence type="ECO:0000256" key="3">
    <source>
        <dbReference type="ARBA" id="ARBA00004760"/>
    </source>
</evidence>
<comment type="pathway">
    <text evidence="3">Lipid metabolism; sphingolipid metabolism.</text>
</comment>
<evidence type="ECO:0000256" key="10">
    <source>
        <dbReference type="ARBA" id="ARBA00023098"/>
    </source>
</evidence>
<evidence type="ECO:0000256" key="12">
    <source>
        <dbReference type="ARBA" id="ARBA00023239"/>
    </source>
</evidence>
<feature type="modified residue" description="N6-(pyridoxal phosphate)lysine" evidence="16">
    <location>
        <position position="362"/>
    </location>
</feature>
<sequence length="566" mass="63076">MDSMLNTIEALFTTGEPFVNRFLQALNGYRIYINTKCSNLEPIQLIFATVAIMWLLRKVKLRMTPNLNESRRALINRKLFQMLMKVPFIGHYIHNEIQKTKEAVEKELMSPFKNEKFYVEVPRNGYSVDEVVEEVKRYQNLSRIKWQEGRVSGAVYANCHNDDLNNLMSTVYSITAYTNPLHADIFPGIRKMEAEVVRMTLSLFNAPEDACGSVTAGGTESILLMCKAYRDYARYVRGIQNPEMVVPVTAHAAFDKAAQMLSMKIKHVAIDNNSMKVNMNAMRKAINGNVCMLVASAPGFPHGIIDPVSEIAELGLKFSIPVHVDCCLGGFLVPFVEKSGFGELYCDFRVDGVTSISADTHKYGFAPKGSSVIMYSDKKYRHFQFSVQTDWPGGVYASPNVGGSRSGATIATCWASLLYHGFDGYVKATKAILTTTNYLKEELSKIEGIFVYGEPKLSVIAVGSNRFNILRLSDDLSTKGWNLNPLQFPPGFHICVTLMHTTPGVANNFIEDVKTLTAEILRNPNVKLKGAAAIYGTAQSIPDRSLVSSLALQYLDSYYTTTFSSD</sequence>
<dbReference type="Gene3D" id="3.40.640.10">
    <property type="entry name" value="Type I PLP-dependent aspartate aminotransferase-like (Major domain)"/>
    <property type="match status" value="1"/>
</dbReference>
<dbReference type="Proteomes" id="UP000288716">
    <property type="component" value="Unassembled WGS sequence"/>
</dbReference>
<evidence type="ECO:0000256" key="14">
    <source>
        <dbReference type="ARBA" id="ARBA00038965"/>
    </source>
</evidence>
<dbReference type="GO" id="GO:0005789">
    <property type="term" value="C:endoplasmic reticulum membrane"/>
    <property type="evidence" value="ECO:0007669"/>
    <property type="project" value="UniProtKB-SubCell"/>
</dbReference>
<keyword evidence="10" id="KW-0443">Lipid metabolism</keyword>
<dbReference type="OrthoDB" id="10254570at2759"/>
<dbReference type="VEuPathDB" id="VectorBase:LDEU007753"/>
<gene>
    <name evidence="18" type="ORF">B4U80_03071</name>
</gene>
<evidence type="ECO:0000256" key="11">
    <source>
        <dbReference type="ARBA" id="ARBA00023136"/>
    </source>
</evidence>
<dbReference type="Gene3D" id="6.10.140.2150">
    <property type="match status" value="1"/>
</dbReference>
<dbReference type="GO" id="GO:0030149">
    <property type="term" value="P:sphingolipid catabolic process"/>
    <property type="evidence" value="ECO:0007669"/>
    <property type="project" value="TreeGrafter"/>
</dbReference>
<dbReference type="InterPro" id="IPR050477">
    <property type="entry name" value="GrpII_AminoAcid_Decarb"/>
</dbReference>
<keyword evidence="7 16" id="KW-0663">Pyridoxal phosphate</keyword>
<comment type="cofactor">
    <cofactor evidence="1 16 17">
        <name>pyridoxal 5'-phosphate</name>
        <dbReference type="ChEBI" id="CHEBI:597326"/>
    </cofactor>
</comment>
<dbReference type="Pfam" id="PF00282">
    <property type="entry name" value="Pyridoxal_deC"/>
    <property type="match status" value="1"/>
</dbReference>
<evidence type="ECO:0000256" key="2">
    <source>
        <dbReference type="ARBA" id="ARBA00004389"/>
    </source>
</evidence>
<dbReference type="InterPro" id="IPR015421">
    <property type="entry name" value="PyrdxlP-dep_Trfase_major"/>
</dbReference>
<dbReference type="GO" id="GO:0019752">
    <property type="term" value="P:carboxylic acid metabolic process"/>
    <property type="evidence" value="ECO:0007669"/>
    <property type="project" value="InterPro"/>
</dbReference>
<dbReference type="InterPro" id="IPR015424">
    <property type="entry name" value="PyrdxlP-dep_Trfase"/>
</dbReference>
<comment type="caution">
    <text evidence="18">The sequence shown here is derived from an EMBL/GenBank/DDBJ whole genome shotgun (WGS) entry which is preliminary data.</text>
</comment>
<evidence type="ECO:0000256" key="4">
    <source>
        <dbReference type="ARBA" id="ARBA00004991"/>
    </source>
</evidence>
<dbReference type="InterPro" id="IPR015422">
    <property type="entry name" value="PyrdxlP-dep_Trfase_small"/>
</dbReference>
<dbReference type="FunFam" id="6.10.140.2150:FF:000001">
    <property type="entry name" value="Sphingosine-1-phosphate lyase 1"/>
    <property type="match status" value="1"/>
</dbReference>
<keyword evidence="5" id="KW-0812">Transmembrane</keyword>
<evidence type="ECO:0000256" key="7">
    <source>
        <dbReference type="ARBA" id="ARBA00022898"/>
    </source>
</evidence>
<reference evidence="18 19" key="1">
    <citation type="journal article" date="2018" name="Gigascience">
        <title>Genomes of trombidid mites reveal novel predicted allergens and laterally-transferred genes associated with secondary metabolism.</title>
        <authorList>
            <person name="Dong X."/>
            <person name="Chaisiri K."/>
            <person name="Xia D."/>
            <person name="Armstrong S.D."/>
            <person name="Fang Y."/>
            <person name="Donnelly M.J."/>
            <person name="Kadowaki T."/>
            <person name="McGarry J.W."/>
            <person name="Darby A.C."/>
            <person name="Makepeace B.L."/>
        </authorList>
    </citation>
    <scope>NUCLEOTIDE SEQUENCE [LARGE SCALE GENOMIC DNA]</scope>
    <source>
        <strain evidence="18">UoL-UT</strain>
    </source>
</reference>
<evidence type="ECO:0000256" key="9">
    <source>
        <dbReference type="ARBA" id="ARBA00022989"/>
    </source>
</evidence>
<keyword evidence="19" id="KW-1185">Reference proteome</keyword>
<dbReference type="FunFam" id="3.40.640.10:FF:000020">
    <property type="entry name" value="sphingosine-1-phosphate lyase 1"/>
    <property type="match status" value="1"/>
</dbReference>
<name>A0A443S9U8_9ACAR</name>
<keyword evidence="9" id="KW-1133">Transmembrane helix</keyword>
<dbReference type="FunFam" id="3.90.1150.10:FF:000247">
    <property type="entry name" value="Sphingosine phosphate lyase, putative"/>
    <property type="match status" value="1"/>
</dbReference>
<protein>
    <recommendedName>
        <fullName evidence="14">sphinganine-1-phosphate aldolase</fullName>
        <ecNumber evidence="14">4.1.2.27</ecNumber>
    </recommendedName>
    <alternativeName>
        <fullName evidence="15">Sphingosine-1-phosphate aldolase</fullName>
    </alternativeName>
</protein>